<dbReference type="AlphaFoldDB" id="A0A816YXV7"/>
<name>A0A816YXV7_9BILA</name>
<evidence type="ECO:0000313" key="3">
    <source>
        <dbReference type="Proteomes" id="UP000663824"/>
    </source>
</evidence>
<dbReference type="Proteomes" id="UP000663824">
    <property type="component" value="Unassembled WGS sequence"/>
</dbReference>
<protein>
    <submittedName>
        <fullName evidence="2">Uncharacterized protein</fullName>
    </submittedName>
</protein>
<dbReference type="GO" id="GO:0008270">
    <property type="term" value="F:zinc ion binding"/>
    <property type="evidence" value="ECO:0007669"/>
    <property type="project" value="InterPro"/>
</dbReference>
<comment type="caution">
    <text evidence="2">The sequence shown here is derived from an EMBL/GenBank/DDBJ whole genome shotgun (WGS) entry which is preliminary data.</text>
</comment>
<reference evidence="2" key="1">
    <citation type="submission" date="2021-02" db="EMBL/GenBank/DDBJ databases">
        <authorList>
            <person name="Nowell W R."/>
        </authorList>
    </citation>
    <scope>NUCLEOTIDE SEQUENCE</scope>
</reference>
<dbReference type="InterPro" id="IPR036875">
    <property type="entry name" value="Znf_CCHC_sf"/>
</dbReference>
<organism evidence="2 3">
    <name type="scientific">Rotaria magnacalcarata</name>
    <dbReference type="NCBI Taxonomy" id="392030"/>
    <lineage>
        <taxon>Eukaryota</taxon>
        <taxon>Metazoa</taxon>
        <taxon>Spiralia</taxon>
        <taxon>Gnathifera</taxon>
        <taxon>Rotifera</taxon>
        <taxon>Eurotatoria</taxon>
        <taxon>Bdelloidea</taxon>
        <taxon>Philodinida</taxon>
        <taxon>Philodinidae</taxon>
        <taxon>Rotaria</taxon>
    </lineage>
</organism>
<accession>A0A816YXV7</accession>
<sequence>MRPDTLNLMSASRSSTLDEIITEAQHVEEILYLRNKELRLRQNTRNKPNINGHDPTPLVSISTRAYNSSKNTSTTQVNPTCWRYYETGHYAPNCPLNDSRRTFDSFDNNTEPLPPRPKND</sequence>
<dbReference type="SUPFAM" id="SSF57756">
    <property type="entry name" value="Retrovirus zinc finger-like domains"/>
    <property type="match status" value="1"/>
</dbReference>
<dbReference type="EMBL" id="CAJNRE010018705">
    <property type="protein sequence ID" value="CAF2173795.1"/>
    <property type="molecule type" value="Genomic_DNA"/>
</dbReference>
<feature type="region of interest" description="Disordered" evidence="1">
    <location>
        <begin position="93"/>
        <end position="120"/>
    </location>
</feature>
<proteinExistence type="predicted"/>
<evidence type="ECO:0000256" key="1">
    <source>
        <dbReference type="SAM" id="MobiDB-lite"/>
    </source>
</evidence>
<evidence type="ECO:0000313" key="2">
    <source>
        <dbReference type="EMBL" id="CAF2173795.1"/>
    </source>
</evidence>
<dbReference type="GO" id="GO:0003676">
    <property type="term" value="F:nucleic acid binding"/>
    <property type="evidence" value="ECO:0007669"/>
    <property type="project" value="InterPro"/>
</dbReference>
<gene>
    <name evidence="2" type="ORF">MBJ925_LOCUS33963</name>
</gene>